<dbReference type="CDD" id="cd07377">
    <property type="entry name" value="WHTH_GntR"/>
    <property type="match status" value="1"/>
</dbReference>
<dbReference type="SUPFAM" id="SSF46785">
    <property type="entry name" value="Winged helix' DNA-binding domain"/>
    <property type="match status" value="1"/>
</dbReference>
<keyword evidence="4" id="KW-0805">Transcription regulation</keyword>
<dbReference type="InterPro" id="IPR036390">
    <property type="entry name" value="WH_DNA-bd_sf"/>
</dbReference>
<sequence>MISKYQTIVNDITEQITAGQLKASDKLPSIRQLSQAYQCNKDTVQKALAELRHQNLIYPVHKSGYYVLESKVKHAPLPLPPSDIANLAYDDFRLCLNESLVGRENYLFNYYHKQEGLEDLLQATQKLLVSSDVYSKQDQLVITTGTQQALYILSQLDYPDGRDTILLEEPTYPRMIELVKQLGLAYQTIPRTWEGLDFVALEEQFQAGRIRYFYTIPRLHNPLGTAYTEKDKQELVRLAAKYKVYIVEDDYMADFDRKHQPPLHYYDTNQQVIYLKSFSSAIFPALRLATVVLPSALVKPFLAYKQLIDFDTNLIMQKALSLYIQNGMFAKNKQALQARLQHNEALNQAILDKANCSLPYHLLNQQVIFQINPKNLSKQQLAQLKPFDQLHSHFADRNPLTYVRVTGADQLKQFLSLDVNTL</sequence>
<dbReference type="EMBL" id="JAUSTM010000018">
    <property type="protein sequence ID" value="MDQ0223146.1"/>
    <property type="molecule type" value="Genomic_DNA"/>
</dbReference>
<evidence type="ECO:0000256" key="4">
    <source>
        <dbReference type="ARBA" id="ARBA00023015"/>
    </source>
</evidence>
<dbReference type="Pfam" id="PF00392">
    <property type="entry name" value="GntR"/>
    <property type="match status" value="1"/>
</dbReference>
<dbReference type="InterPro" id="IPR000524">
    <property type="entry name" value="Tscrpt_reg_HTH_GntR"/>
</dbReference>
<organism evidence="8 9">
    <name type="scientific">Streptococcus moroccensis</name>
    <dbReference type="NCBI Taxonomy" id="1451356"/>
    <lineage>
        <taxon>Bacteria</taxon>
        <taxon>Bacillati</taxon>
        <taxon>Bacillota</taxon>
        <taxon>Bacilli</taxon>
        <taxon>Lactobacillales</taxon>
        <taxon>Streptococcaceae</taxon>
        <taxon>Streptococcus</taxon>
    </lineage>
</organism>
<keyword evidence="2" id="KW-0808">Transferase</keyword>
<dbReference type="PANTHER" id="PTHR46577">
    <property type="entry name" value="HTH-TYPE TRANSCRIPTIONAL REGULATORY PROTEIN GABR"/>
    <property type="match status" value="1"/>
</dbReference>
<dbReference type="PANTHER" id="PTHR46577:SF1">
    <property type="entry name" value="HTH-TYPE TRANSCRIPTIONAL REGULATORY PROTEIN GABR"/>
    <property type="match status" value="1"/>
</dbReference>
<keyword evidence="6" id="KW-0804">Transcription</keyword>
<dbReference type="PROSITE" id="PS50949">
    <property type="entry name" value="HTH_GNTR"/>
    <property type="match status" value="1"/>
</dbReference>
<evidence type="ECO:0000256" key="1">
    <source>
        <dbReference type="ARBA" id="ARBA00005384"/>
    </source>
</evidence>
<keyword evidence="5 8" id="KW-0238">DNA-binding</keyword>
<dbReference type="Gene3D" id="3.40.640.10">
    <property type="entry name" value="Type I PLP-dependent aspartate aminotransferase-like (Major domain)"/>
    <property type="match status" value="1"/>
</dbReference>
<comment type="similarity">
    <text evidence="1">In the C-terminal section; belongs to the class-I pyridoxal-phosphate-dependent aminotransferase family.</text>
</comment>
<comment type="caution">
    <text evidence="8">The sequence shown here is derived from an EMBL/GenBank/DDBJ whole genome shotgun (WGS) entry which is preliminary data.</text>
</comment>
<dbReference type="Proteomes" id="UP001223079">
    <property type="component" value="Unassembled WGS sequence"/>
</dbReference>
<evidence type="ECO:0000256" key="3">
    <source>
        <dbReference type="ARBA" id="ARBA00022898"/>
    </source>
</evidence>
<dbReference type="CDD" id="cd00609">
    <property type="entry name" value="AAT_like"/>
    <property type="match status" value="1"/>
</dbReference>
<dbReference type="InterPro" id="IPR015424">
    <property type="entry name" value="PyrdxlP-dep_Trfase"/>
</dbReference>
<evidence type="ECO:0000259" key="7">
    <source>
        <dbReference type="PROSITE" id="PS50949"/>
    </source>
</evidence>
<dbReference type="GO" id="GO:0003677">
    <property type="term" value="F:DNA binding"/>
    <property type="evidence" value="ECO:0007669"/>
    <property type="project" value="UniProtKB-KW"/>
</dbReference>
<dbReference type="InterPro" id="IPR036388">
    <property type="entry name" value="WH-like_DNA-bd_sf"/>
</dbReference>
<evidence type="ECO:0000256" key="2">
    <source>
        <dbReference type="ARBA" id="ARBA00022576"/>
    </source>
</evidence>
<accession>A0ABT9YU99</accession>
<reference evidence="8 9" key="1">
    <citation type="submission" date="2023-07" db="EMBL/GenBank/DDBJ databases">
        <title>Genomic Encyclopedia of Type Strains, Phase IV (KMG-IV): sequencing the most valuable type-strain genomes for metagenomic binning, comparative biology and taxonomic classification.</title>
        <authorList>
            <person name="Goeker M."/>
        </authorList>
    </citation>
    <scope>NUCLEOTIDE SEQUENCE [LARGE SCALE GENOMIC DNA]</scope>
    <source>
        <strain evidence="8 9">DSM 105143</strain>
    </source>
</reference>
<evidence type="ECO:0000256" key="6">
    <source>
        <dbReference type="ARBA" id="ARBA00023163"/>
    </source>
</evidence>
<dbReference type="InterPro" id="IPR004839">
    <property type="entry name" value="Aminotransferase_I/II_large"/>
</dbReference>
<dbReference type="SMART" id="SM00345">
    <property type="entry name" value="HTH_GNTR"/>
    <property type="match status" value="1"/>
</dbReference>
<dbReference type="RefSeq" id="WP_307122301.1">
    <property type="nucleotide sequence ID" value="NZ_JAUSTM010000018.1"/>
</dbReference>
<protein>
    <submittedName>
        <fullName evidence="8">DNA-binding transcriptional MocR family regulator</fullName>
    </submittedName>
</protein>
<dbReference type="InterPro" id="IPR015421">
    <property type="entry name" value="PyrdxlP-dep_Trfase_major"/>
</dbReference>
<evidence type="ECO:0000313" key="9">
    <source>
        <dbReference type="Proteomes" id="UP001223079"/>
    </source>
</evidence>
<keyword evidence="3" id="KW-0663">Pyridoxal phosphate</keyword>
<evidence type="ECO:0000256" key="5">
    <source>
        <dbReference type="ARBA" id="ARBA00023125"/>
    </source>
</evidence>
<keyword evidence="2" id="KW-0032">Aminotransferase</keyword>
<keyword evidence="9" id="KW-1185">Reference proteome</keyword>
<dbReference type="Pfam" id="PF00155">
    <property type="entry name" value="Aminotran_1_2"/>
    <property type="match status" value="1"/>
</dbReference>
<proteinExistence type="inferred from homology"/>
<dbReference type="Gene3D" id="1.10.10.10">
    <property type="entry name" value="Winged helix-like DNA-binding domain superfamily/Winged helix DNA-binding domain"/>
    <property type="match status" value="1"/>
</dbReference>
<dbReference type="SUPFAM" id="SSF53383">
    <property type="entry name" value="PLP-dependent transferases"/>
    <property type="match status" value="1"/>
</dbReference>
<name>A0ABT9YU99_9STRE</name>
<feature type="domain" description="HTH gntR-type" evidence="7">
    <location>
        <begin position="2"/>
        <end position="70"/>
    </location>
</feature>
<gene>
    <name evidence="8" type="ORF">J2S23_001721</name>
</gene>
<evidence type="ECO:0000313" key="8">
    <source>
        <dbReference type="EMBL" id="MDQ0223146.1"/>
    </source>
</evidence>
<dbReference type="InterPro" id="IPR051446">
    <property type="entry name" value="HTH_trans_reg/aminotransferase"/>
</dbReference>